<sequence>MTKLLKNKTAAVLVFAMIVSVFMPIIAFAATINAKFDSSTNTITGSVYLTDEEYGALNGNTITIGVYHEDGTYSTVTATYSGKDGIFNFDPITITENTYLGYPDDSSVVTDLYTYTAPVYGGGGYFPPANVINADGTVNRDALINLFNANADATIHSTSDVVLLPADALIKGKSLTIVLEDGTSITLPIAALKLEELAKSLGVELKDLVIRVELKKVTGDAADKIGAAATAVGGKQVAPAVDFKVVAVAGDKEQAITTFGQYVSRTIPLNEVAADTSGLVGVLYNPVTGEFSFVPTTFATENDKTMATLKRNGNSIYTVIQAKAVSFADLAGNWAQKDVEALASKLIVKGTSATKFEPKRNITRAEFAALVVRALGLEVSGTTSKFKDVASDKWYAATIATAVNAGLITGYEDGTFKPNANITRKELAAIVTRAITFAGKDVTLTDEQISAALANFKDAGSLGWAKGEVAVAVSEGIVNGQTATTVAGNANANRAEAATMIARFLGNVGFVK</sequence>
<dbReference type="PANTHER" id="PTHR43308:SF5">
    <property type="entry name" value="S-LAYER PROTEIN _ PEPTIDOGLYCAN ENDO-BETA-N-ACETYLGLUCOSAMINIDASE"/>
    <property type="match status" value="1"/>
</dbReference>
<evidence type="ECO:0000313" key="4">
    <source>
        <dbReference type="Proteomes" id="UP000476064"/>
    </source>
</evidence>
<feature type="domain" description="SLH" evidence="2">
    <location>
        <begin position="322"/>
        <end position="381"/>
    </location>
</feature>
<name>A0A6C0G3D5_9BACL</name>
<dbReference type="Proteomes" id="UP000476064">
    <property type="component" value="Chromosome"/>
</dbReference>
<accession>A0A6C0G3D5</accession>
<dbReference type="InterPro" id="IPR001119">
    <property type="entry name" value="SLH_dom"/>
</dbReference>
<dbReference type="InterPro" id="IPR051465">
    <property type="entry name" value="Cell_Envelope_Struct_Comp"/>
</dbReference>
<keyword evidence="1" id="KW-0732">Signal</keyword>
<keyword evidence="4" id="KW-1185">Reference proteome</keyword>
<feature type="domain" description="SLH" evidence="2">
    <location>
        <begin position="382"/>
        <end position="445"/>
    </location>
</feature>
<dbReference type="Pfam" id="PF00395">
    <property type="entry name" value="SLH"/>
    <property type="match status" value="3"/>
</dbReference>
<dbReference type="PANTHER" id="PTHR43308">
    <property type="entry name" value="OUTER MEMBRANE PROTEIN ALPHA-RELATED"/>
    <property type="match status" value="1"/>
</dbReference>
<feature type="signal peptide" evidence="1">
    <location>
        <begin position="1"/>
        <end position="29"/>
    </location>
</feature>
<organism evidence="3 4">
    <name type="scientific">Paenibacillus lycopersici</name>
    <dbReference type="NCBI Taxonomy" id="2704462"/>
    <lineage>
        <taxon>Bacteria</taxon>
        <taxon>Bacillati</taxon>
        <taxon>Bacillota</taxon>
        <taxon>Bacilli</taxon>
        <taxon>Bacillales</taxon>
        <taxon>Paenibacillaceae</taxon>
        <taxon>Paenibacillus</taxon>
    </lineage>
</organism>
<feature type="chain" id="PRO_5025459845" evidence="1">
    <location>
        <begin position="30"/>
        <end position="512"/>
    </location>
</feature>
<evidence type="ECO:0000313" key="3">
    <source>
        <dbReference type="EMBL" id="QHT59255.1"/>
    </source>
</evidence>
<evidence type="ECO:0000259" key="2">
    <source>
        <dbReference type="PROSITE" id="PS51272"/>
    </source>
</evidence>
<dbReference type="KEGG" id="plyc:GXP70_04240"/>
<reference evidence="3 4" key="1">
    <citation type="submission" date="2020-01" db="EMBL/GenBank/DDBJ databases">
        <title>Paenibacillus sp. nov., isolated from tomato rhizosphere.</title>
        <authorList>
            <person name="Weon H.-Y."/>
            <person name="Lee S.A."/>
        </authorList>
    </citation>
    <scope>NUCLEOTIDE SEQUENCE [LARGE SCALE GENOMIC DNA]</scope>
    <source>
        <strain evidence="3 4">12200R-189</strain>
    </source>
</reference>
<dbReference type="AlphaFoldDB" id="A0A6C0G3D5"/>
<dbReference type="EMBL" id="CP048209">
    <property type="protein sequence ID" value="QHT59255.1"/>
    <property type="molecule type" value="Genomic_DNA"/>
</dbReference>
<dbReference type="PROSITE" id="PS51272">
    <property type="entry name" value="SLH"/>
    <property type="match status" value="3"/>
</dbReference>
<gene>
    <name evidence="3" type="ORF">GXP70_04240</name>
</gene>
<dbReference type="RefSeq" id="WP_162355322.1">
    <property type="nucleotide sequence ID" value="NZ_CP048209.1"/>
</dbReference>
<proteinExistence type="predicted"/>
<evidence type="ECO:0000256" key="1">
    <source>
        <dbReference type="SAM" id="SignalP"/>
    </source>
</evidence>
<protein>
    <submittedName>
        <fullName evidence="3">S-layer homology domain-containing protein</fullName>
    </submittedName>
</protein>
<feature type="domain" description="SLH" evidence="2">
    <location>
        <begin position="452"/>
        <end position="512"/>
    </location>
</feature>